<dbReference type="EMBL" id="MVIJ01000011">
    <property type="protein sequence ID" value="ORB74364.1"/>
    <property type="molecule type" value="Genomic_DNA"/>
</dbReference>
<proteinExistence type="inferred from homology"/>
<dbReference type="STRING" id="1783.BST44_09580"/>
<dbReference type="PIRSF" id="PIRSF000535">
    <property type="entry name" value="1PFK/6PFK/LacC"/>
    <property type="match status" value="1"/>
</dbReference>
<dbReference type="InterPro" id="IPR011611">
    <property type="entry name" value="PfkB_dom"/>
</dbReference>
<evidence type="ECO:0000313" key="8">
    <source>
        <dbReference type="EMBL" id="ORB74364.1"/>
    </source>
</evidence>
<name>A0A1X0KGL7_MYCSC</name>
<evidence type="ECO:0000259" key="7">
    <source>
        <dbReference type="Pfam" id="PF00294"/>
    </source>
</evidence>
<organism evidence="8 9">
    <name type="scientific">Mycobacterium scrofulaceum</name>
    <dbReference type="NCBI Taxonomy" id="1783"/>
    <lineage>
        <taxon>Bacteria</taxon>
        <taxon>Bacillati</taxon>
        <taxon>Actinomycetota</taxon>
        <taxon>Actinomycetes</taxon>
        <taxon>Mycobacteriales</taxon>
        <taxon>Mycobacteriaceae</taxon>
        <taxon>Mycobacterium</taxon>
    </lineage>
</organism>
<sequence>MEMQAERSPGPTRIVTLTMNPALDITTSVGVVRPTDKLRCSATRYDPGGGGINVARVAKVLGSSVLAVFPAGGSHGGLLMTLLSEAQVPFRQIPIAAQTRESFTVNETSTGQQYRFVLPGPELTAPVQEECLDQLRMAAQSAEVVVASGSLPPGVPADYYQRVADICRQLDVKLILDTSGGGLQHISSGVFLLKASVRELRECVGRRLATEAEQLAAAHELIDSGRAQVVVVSLGAYGALLATPYASQRFSAVPMRSESGVGAGDAMVAAITVGITHGWSLAKSVRYGIAAGTAMLMTPGTAVFERADIERLFELVAEPAEVGTSNSLELSGRAYREPT</sequence>
<dbReference type="Pfam" id="PF00294">
    <property type="entry name" value="PfkB"/>
    <property type="match status" value="1"/>
</dbReference>
<dbReference type="RefSeq" id="WP_083176885.1">
    <property type="nucleotide sequence ID" value="NZ_MVIJ01000011.1"/>
</dbReference>
<evidence type="ECO:0000256" key="3">
    <source>
        <dbReference type="ARBA" id="ARBA00022741"/>
    </source>
</evidence>
<dbReference type="Proteomes" id="UP000192601">
    <property type="component" value="Unassembled WGS sequence"/>
</dbReference>
<keyword evidence="2 6" id="KW-0808">Transferase</keyword>
<dbReference type="GO" id="GO:0005524">
    <property type="term" value="F:ATP binding"/>
    <property type="evidence" value="ECO:0007669"/>
    <property type="project" value="UniProtKB-KW"/>
</dbReference>
<dbReference type="PANTHER" id="PTHR46566:SF2">
    <property type="entry name" value="ATP-DEPENDENT 6-PHOSPHOFRUCTOKINASE ISOZYME 2"/>
    <property type="match status" value="1"/>
</dbReference>
<evidence type="ECO:0000256" key="4">
    <source>
        <dbReference type="ARBA" id="ARBA00022777"/>
    </source>
</evidence>
<keyword evidence="9" id="KW-1185">Reference proteome</keyword>
<evidence type="ECO:0000256" key="2">
    <source>
        <dbReference type="ARBA" id="ARBA00022679"/>
    </source>
</evidence>
<keyword evidence="4 8" id="KW-0418">Kinase</keyword>
<accession>A0A1X0KGL7</accession>
<reference evidence="8 9" key="1">
    <citation type="submission" date="2017-02" db="EMBL/GenBank/DDBJ databases">
        <title>The new phylogeny of genus Mycobacterium.</title>
        <authorList>
            <person name="Tortoli E."/>
            <person name="Trovato A."/>
            <person name="Cirillo D.M."/>
        </authorList>
    </citation>
    <scope>NUCLEOTIDE SEQUENCE [LARGE SCALE GENOMIC DNA]</scope>
    <source>
        <strain evidence="8 9">DSM 43992</strain>
    </source>
</reference>
<protein>
    <submittedName>
        <fullName evidence="8">Phosphofructokinase</fullName>
    </submittedName>
</protein>
<feature type="domain" description="Carbohydrate kinase PfkB" evidence="7">
    <location>
        <begin position="21"/>
        <end position="302"/>
    </location>
</feature>
<dbReference type="PANTHER" id="PTHR46566">
    <property type="entry name" value="1-PHOSPHOFRUCTOKINASE-RELATED"/>
    <property type="match status" value="1"/>
</dbReference>
<evidence type="ECO:0000313" key="9">
    <source>
        <dbReference type="Proteomes" id="UP000192601"/>
    </source>
</evidence>
<dbReference type="Gene3D" id="3.40.1190.20">
    <property type="match status" value="1"/>
</dbReference>
<dbReference type="OrthoDB" id="9801219at2"/>
<keyword evidence="3" id="KW-0547">Nucleotide-binding</keyword>
<evidence type="ECO:0000256" key="5">
    <source>
        <dbReference type="ARBA" id="ARBA00022840"/>
    </source>
</evidence>
<evidence type="ECO:0000256" key="1">
    <source>
        <dbReference type="ARBA" id="ARBA00010688"/>
    </source>
</evidence>
<comment type="caution">
    <text evidence="8">The sequence shown here is derived from an EMBL/GenBank/DDBJ whole genome shotgun (WGS) entry which is preliminary data.</text>
</comment>
<dbReference type="InterPro" id="IPR017583">
    <property type="entry name" value="Tagatose/fructose_Pkinase"/>
</dbReference>
<dbReference type="SUPFAM" id="SSF53613">
    <property type="entry name" value="Ribokinase-like"/>
    <property type="match status" value="1"/>
</dbReference>
<dbReference type="NCBIfam" id="TIGR03168">
    <property type="entry name" value="1-PFK"/>
    <property type="match status" value="1"/>
</dbReference>
<gene>
    <name evidence="8" type="ORF">BST44_09580</name>
</gene>
<comment type="similarity">
    <text evidence="1">Belongs to the carbohydrate kinase PfkB family.</text>
</comment>
<dbReference type="AlphaFoldDB" id="A0A1X0KGL7"/>
<dbReference type="GO" id="GO:0003872">
    <property type="term" value="F:6-phosphofructokinase activity"/>
    <property type="evidence" value="ECO:0007669"/>
    <property type="project" value="TreeGrafter"/>
</dbReference>
<dbReference type="GO" id="GO:0005829">
    <property type="term" value="C:cytosol"/>
    <property type="evidence" value="ECO:0007669"/>
    <property type="project" value="TreeGrafter"/>
</dbReference>
<dbReference type="InterPro" id="IPR029056">
    <property type="entry name" value="Ribokinase-like"/>
</dbReference>
<evidence type="ECO:0000256" key="6">
    <source>
        <dbReference type="PIRNR" id="PIRNR000535"/>
    </source>
</evidence>
<keyword evidence="5" id="KW-0067">ATP-binding</keyword>
<dbReference type="CDD" id="cd01164">
    <property type="entry name" value="FruK_PfkB_like"/>
    <property type="match status" value="1"/>
</dbReference>